<protein>
    <recommendedName>
        <fullName evidence="4">Adenosylcobalamin biosynthesis, GlcG-related protein</fullName>
    </recommendedName>
</protein>
<dbReference type="Pfam" id="PF03928">
    <property type="entry name" value="HbpS-like"/>
    <property type="match status" value="1"/>
</dbReference>
<feature type="chain" id="PRO_5001636161" description="Adenosylcobalamin biosynthesis, GlcG-related protein" evidence="1">
    <location>
        <begin position="25"/>
        <end position="165"/>
    </location>
</feature>
<evidence type="ECO:0000313" key="3">
    <source>
        <dbReference type="Proteomes" id="UP000027341"/>
    </source>
</evidence>
<dbReference type="AlphaFoldDB" id="A0A067A278"/>
<accession>A0A067A278</accession>
<feature type="signal peptide" evidence="1">
    <location>
        <begin position="1"/>
        <end position="24"/>
    </location>
</feature>
<evidence type="ECO:0000313" key="2">
    <source>
        <dbReference type="EMBL" id="KDN96686.1"/>
    </source>
</evidence>
<dbReference type="EMBL" id="JMIU01000001">
    <property type="protein sequence ID" value="KDN96686.1"/>
    <property type="molecule type" value="Genomic_DNA"/>
</dbReference>
<dbReference type="InterPro" id="IPR052517">
    <property type="entry name" value="GlcG_carb_metab_protein"/>
</dbReference>
<sequence>MMKLKLSALLFAGVLSALPTISAAQDMAVNISRLTLDVANKIAMASIEACREKGIPVSVTVVDRNGIPQAQVRDTMAPPVSWNISFKKAYTSVMFNVKGSQMESRSKSPLVNLGEGLAFMAGSVPIQAGGKLYGAIGVSGAPDGKDDEKCAAAGLGAVIDDLEMM</sequence>
<dbReference type="InterPro" id="IPR038084">
    <property type="entry name" value="PduO/GlcC-like_sf"/>
</dbReference>
<name>A0A067A278_HYDMR</name>
<organism evidence="2 3">
    <name type="scientific">Hydrogenovibrio marinus</name>
    <dbReference type="NCBI Taxonomy" id="28885"/>
    <lineage>
        <taxon>Bacteria</taxon>
        <taxon>Pseudomonadati</taxon>
        <taxon>Pseudomonadota</taxon>
        <taxon>Gammaproteobacteria</taxon>
        <taxon>Thiotrichales</taxon>
        <taxon>Piscirickettsiaceae</taxon>
        <taxon>Hydrogenovibrio</taxon>
    </lineage>
</organism>
<dbReference type="Gene3D" id="3.30.450.150">
    <property type="entry name" value="Haem-degrading domain"/>
    <property type="match status" value="1"/>
</dbReference>
<dbReference type="PANTHER" id="PTHR34309">
    <property type="entry name" value="SLR1406 PROTEIN"/>
    <property type="match status" value="1"/>
</dbReference>
<keyword evidence="3" id="KW-1185">Reference proteome</keyword>
<dbReference type="STRING" id="28885.EI16_10570"/>
<evidence type="ECO:0008006" key="4">
    <source>
        <dbReference type="Google" id="ProtNLM"/>
    </source>
</evidence>
<keyword evidence="1" id="KW-0732">Signal</keyword>
<proteinExistence type="predicted"/>
<dbReference type="InterPro" id="IPR005624">
    <property type="entry name" value="PduO/GlcC-like"/>
</dbReference>
<comment type="caution">
    <text evidence="2">The sequence shown here is derived from an EMBL/GenBank/DDBJ whole genome shotgun (WGS) entry which is preliminary data.</text>
</comment>
<dbReference type="SUPFAM" id="SSF143744">
    <property type="entry name" value="GlcG-like"/>
    <property type="match status" value="1"/>
</dbReference>
<dbReference type="Proteomes" id="UP000027341">
    <property type="component" value="Unassembled WGS sequence"/>
</dbReference>
<evidence type="ECO:0000256" key="1">
    <source>
        <dbReference type="SAM" id="SignalP"/>
    </source>
</evidence>
<dbReference type="PANTHER" id="PTHR34309:SF10">
    <property type="entry name" value="SLR1406 PROTEIN"/>
    <property type="match status" value="1"/>
</dbReference>
<reference evidence="2 3" key="1">
    <citation type="submission" date="2014-04" db="EMBL/GenBank/DDBJ databases">
        <title>Draft genome sequence of Hydrogenovibrio marinus MH-110, a model organism for aerobic H2 metabolism.</title>
        <authorList>
            <person name="Cha H.J."/>
            <person name="Jo B.H."/>
            <person name="Hwang B.H."/>
        </authorList>
    </citation>
    <scope>NUCLEOTIDE SEQUENCE [LARGE SCALE GENOMIC DNA]</scope>
    <source>
        <strain evidence="2 3">MH-110</strain>
    </source>
</reference>
<gene>
    <name evidence="2" type="ORF">EI16_10570</name>
</gene>